<evidence type="ECO:0000313" key="3">
    <source>
        <dbReference type="EMBL" id="KAK2821954.1"/>
    </source>
</evidence>
<name>A0AA88LPJ1_CHASR</name>
<dbReference type="GO" id="GO:0031012">
    <property type="term" value="C:extracellular matrix"/>
    <property type="evidence" value="ECO:0007669"/>
    <property type="project" value="TreeGrafter"/>
</dbReference>
<comment type="caution">
    <text evidence="3">The sequence shown here is derived from an EMBL/GenBank/DDBJ whole genome shotgun (WGS) entry which is preliminary data.</text>
</comment>
<dbReference type="InterPro" id="IPR042235">
    <property type="entry name" value="ZP-C_dom"/>
</dbReference>
<dbReference type="Gene3D" id="2.60.40.4100">
    <property type="entry name" value="Zona pellucida, ZP-C domain"/>
    <property type="match status" value="1"/>
</dbReference>
<dbReference type="Pfam" id="PF00100">
    <property type="entry name" value="Zona_pellucida"/>
    <property type="match status" value="1"/>
</dbReference>
<dbReference type="GO" id="GO:0035803">
    <property type="term" value="P:egg coat formation"/>
    <property type="evidence" value="ECO:0007669"/>
    <property type="project" value="TreeGrafter"/>
</dbReference>
<gene>
    <name evidence="3" type="ORF">Q5P01_022019</name>
</gene>
<reference evidence="3" key="1">
    <citation type="submission" date="2023-07" db="EMBL/GenBank/DDBJ databases">
        <title>Chromosome-level Genome Assembly of Striped Snakehead (Channa striata).</title>
        <authorList>
            <person name="Liu H."/>
        </authorList>
    </citation>
    <scope>NUCLEOTIDE SEQUENCE</scope>
    <source>
        <strain evidence="3">Gz</strain>
        <tissue evidence="3">Muscle</tissue>
    </source>
</reference>
<dbReference type="SMART" id="SM00241">
    <property type="entry name" value="ZP"/>
    <property type="match status" value="1"/>
</dbReference>
<dbReference type="GO" id="GO:2000344">
    <property type="term" value="P:positive regulation of acrosome reaction"/>
    <property type="evidence" value="ECO:0007669"/>
    <property type="project" value="TreeGrafter"/>
</dbReference>
<evidence type="ECO:0000259" key="2">
    <source>
        <dbReference type="PROSITE" id="PS51034"/>
    </source>
</evidence>
<proteinExistence type="predicted"/>
<organism evidence="3 4">
    <name type="scientific">Channa striata</name>
    <name type="common">Snakehead murrel</name>
    <name type="synonym">Ophicephalus striatus</name>
    <dbReference type="NCBI Taxonomy" id="64152"/>
    <lineage>
        <taxon>Eukaryota</taxon>
        <taxon>Metazoa</taxon>
        <taxon>Chordata</taxon>
        <taxon>Craniata</taxon>
        <taxon>Vertebrata</taxon>
        <taxon>Euteleostomi</taxon>
        <taxon>Actinopterygii</taxon>
        <taxon>Neopterygii</taxon>
        <taxon>Teleostei</taxon>
        <taxon>Neoteleostei</taxon>
        <taxon>Acanthomorphata</taxon>
        <taxon>Anabantaria</taxon>
        <taxon>Anabantiformes</taxon>
        <taxon>Channoidei</taxon>
        <taxon>Channidae</taxon>
        <taxon>Channa</taxon>
    </lineage>
</organism>
<dbReference type="FunFam" id="2.60.40.4100:FF:000002">
    <property type="entry name" value="Zona pellucida sperm-binding protein 3"/>
    <property type="match status" value="1"/>
</dbReference>
<dbReference type="InterPro" id="IPR001507">
    <property type="entry name" value="ZP_dom"/>
</dbReference>
<dbReference type="PROSITE" id="PS51034">
    <property type="entry name" value="ZP_2"/>
    <property type="match status" value="1"/>
</dbReference>
<dbReference type="EMBL" id="JAUPFM010000018">
    <property type="protein sequence ID" value="KAK2821954.1"/>
    <property type="molecule type" value="Genomic_DNA"/>
</dbReference>
<accession>A0AA88LPJ1</accession>
<dbReference type="InterPro" id="IPR055355">
    <property type="entry name" value="ZP-C"/>
</dbReference>
<dbReference type="PANTHER" id="PTHR11576:SF3">
    <property type="entry name" value="SI:CH211-14A17.6-RELATED"/>
    <property type="match status" value="1"/>
</dbReference>
<dbReference type="Proteomes" id="UP001187415">
    <property type="component" value="Unassembled WGS sequence"/>
</dbReference>
<sequence length="326" mass="37004">MVMQLYLGAIILAVYATTFAYADIQVLCENNSVSVTWRISAEFVPYAARLFLGSCTPSQLNVMPTGEGEVLFNYPFADCRFKKLIKRKHLTYRNELTYRPYNKYKPPFFVYPVECVYKRPERWYPPFLNPGVGFSEGQGTLVFHMALLNAQLTGVAMTNVIHLGSFMPIWAAVEQKSHQPLLLLIEECVAATTPELHPDSQLYPIITNNGCLLESLRGNAMFLPRHQSSAIIIYMQSFMFGLGQEVYIHCKLVAWGLEGLDKNKKACHYVKKNERWELLDDLSQSSLCSCCESTCKSRTRRGVALESHSLRHKSVLGPLLIVNPFD</sequence>
<evidence type="ECO:0000313" key="4">
    <source>
        <dbReference type="Proteomes" id="UP001187415"/>
    </source>
</evidence>
<dbReference type="PANTHER" id="PTHR11576">
    <property type="entry name" value="ZONA PELLUCIDA SPERM-BINDING PROTEIN 3"/>
    <property type="match status" value="1"/>
</dbReference>
<keyword evidence="4" id="KW-1185">Reference proteome</keyword>
<dbReference type="GO" id="GO:0032190">
    <property type="term" value="F:acrosin binding"/>
    <property type="evidence" value="ECO:0007669"/>
    <property type="project" value="TreeGrafter"/>
</dbReference>
<keyword evidence="1" id="KW-1015">Disulfide bond</keyword>
<evidence type="ECO:0000256" key="1">
    <source>
        <dbReference type="ARBA" id="ARBA00023157"/>
    </source>
</evidence>
<protein>
    <recommendedName>
        <fullName evidence="2">ZP domain-containing protein</fullName>
    </recommendedName>
</protein>
<dbReference type="GO" id="GO:0007339">
    <property type="term" value="P:binding of sperm to zona pellucida"/>
    <property type="evidence" value="ECO:0007669"/>
    <property type="project" value="TreeGrafter"/>
</dbReference>
<dbReference type="AlphaFoldDB" id="A0AA88LPJ1"/>
<dbReference type="Gene3D" id="2.60.40.3210">
    <property type="entry name" value="Zona pellucida, ZP-N domain"/>
    <property type="match status" value="1"/>
</dbReference>
<feature type="domain" description="ZP" evidence="2">
    <location>
        <begin position="27"/>
        <end position="274"/>
    </location>
</feature>